<dbReference type="RefSeq" id="WP_011646559.1">
    <property type="nucleotide sequence ID" value="NZ_ARYI01000008.1"/>
</dbReference>
<reference evidence="1 2" key="1">
    <citation type="submission" date="2013-04" db="EMBL/GenBank/DDBJ databases">
        <title>Hyphomonas hirschiana VP5 Genome Sequencing.</title>
        <authorList>
            <person name="Lai Q."/>
            <person name="Shao Z."/>
        </authorList>
    </citation>
    <scope>NUCLEOTIDE SEQUENCE [LARGE SCALE GENOMIC DNA]</scope>
    <source>
        <strain evidence="1 2">VP5</strain>
    </source>
</reference>
<sequence>MQIGFHGRIAAPFSGAANVEVSMNGLAVSGLRALLASQYNVDAILHRSVRAAVNDEIVPEDYVIRPGDTVEFMSPVSGG</sequence>
<name>A0A059FRA7_9PROT</name>
<organism evidence="1 2">
    <name type="scientific">Hyphomonas hirschiana VP5</name>
    <dbReference type="NCBI Taxonomy" id="1280951"/>
    <lineage>
        <taxon>Bacteria</taxon>
        <taxon>Pseudomonadati</taxon>
        <taxon>Pseudomonadota</taxon>
        <taxon>Alphaproteobacteria</taxon>
        <taxon>Hyphomonadales</taxon>
        <taxon>Hyphomonadaceae</taxon>
        <taxon>Hyphomonas</taxon>
    </lineage>
</organism>
<dbReference type="PATRIC" id="fig|1280951.3.peg.2032"/>
<dbReference type="InterPro" id="IPR016155">
    <property type="entry name" value="Mopterin_synth/thiamin_S_b"/>
</dbReference>
<keyword evidence="2" id="KW-1185">Reference proteome</keyword>
<protein>
    <submittedName>
        <fullName evidence="1">Putative molybdopterin converting factor</fullName>
    </submittedName>
</protein>
<dbReference type="SUPFAM" id="SSF54285">
    <property type="entry name" value="MoaD/ThiS"/>
    <property type="match status" value="1"/>
</dbReference>
<gene>
    <name evidence="1" type="ORF">HHI_10074</name>
</gene>
<accession>A0A059FRA7</accession>
<dbReference type="AlphaFoldDB" id="A0A059FRA7"/>
<evidence type="ECO:0000313" key="2">
    <source>
        <dbReference type="Proteomes" id="UP000025061"/>
    </source>
</evidence>
<dbReference type="EMBL" id="ARYI01000008">
    <property type="protein sequence ID" value="KCZ93026.1"/>
    <property type="molecule type" value="Genomic_DNA"/>
</dbReference>
<dbReference type="Pfam" id="PF02597">
    <property type="entry name" value="ThiS"/>
    <property type="match status" value="1"/>
</dbReference>
<proteinExistence type="predicted"/>
<dbReference type="InterPro" id="IPR012675">
    <property type="entry name" value="Beta-grasp_dom_sf"/>
</dbReference>
<comment type="caution">
    <text evidence="1">The sequence shown here is derived from an EMBL/GenBank/DDBJ whole genome shotgun (WGS) entry which is preliminary data.</text>
</comment>
<dbReference type="InterPro" id="IPR003749">
    <property type="entry name" value="ThiS/MoaD-like"/>
</dbReference>
<dbReference type="Proteomes" id="UP000025061">
    <property type="component" value="Unassembled WGS sequence"/>
</dbReference>
<dbReference type="Gene3D" id="3.10.20.30">
    <property type="match status" value="1"/>
</dbReference>
<evidence type="ECO:0000313" key="1">
    <source>
        <dbReference type="EMBL" id="KCZ93026.1"/>
    </source>
</evidence>